<evidence type="ECO:0000313" key="1">
    <source>
        <dbReference type="EMBL" id="GFS05236.1"/>
    </source>
</evidence>
<name>A0AAV4I6P3_9GAST</name>
<protein>
    <submittedName>
        <fullName evidence="1">Uncharacterized protein</fullName>
    </submittedName>
</protein>
<dbReference type="AlphaFoldDB" id="A0AAV4I6P3"/>
<accession>A0AAV4I6P3</accession>
<organism evidence="1 2">
    <name type="scientific">Elysia marginata</name>
    <dbReference type="NCBI Taxonomy" id="1093978"/>
    <lineage>
        <taxon>Eukaryota</taxon>
        <taxon>Metazoa</taxon>
        <taxon>Spiralia</taxon>
        <taxon>Lophotrochozoa</taxon>
        <taxon>Mollusca</taxon>
        <taxon>Gastropoda</taxon>
        <taxon>Heterobranchia</taxon>
        <taxon>Euthyneura</taxon>
        <taxon>Panpulmonata</taxon>
        <taxon>Sacoglossa</taxon>
        <taxon>Placobranchoidea</taxon>
        <taxon>Plakobranchidae</taxon>
        <taxon>Elysia</taxon>
    </lineage>
</organism>
<comment type="caution">
    <text evidence="1">The sequence shown here is derived from an EMBL/GenBank/DDBJ whole genome shotgun (WGS) entry which is preliminary data.</text>
</comment>
<reference evidence="1 2" key="1">
    <citation type="journal article" date="2021" name="Elife">
        <title>Chloroplast acquisition without the gene transfer in kleptoplastic sea slugs, Plakobranchus ocellatus.</title>
        <authorList>
            <person name="Maeda T."/>
            <person name="Takahashi S."/>
            <person name="Yoshida T."/>
            <person name="Shimamura S."/>
            <person name="Takaki Y."/>
            <person name="Nagai Y."/>
            <person name="Toyoda A."/>
            <person name="Suzuki Y."/>
            <person name="Arimoto A."/>
            <person name="Ishii H."/>
            <person name="Satoh N."/>
            <person name="Nishiyama T."/>
            <person name="Hasebe M."/>
            <person name="Maruyama T."/>
            <person name="Minagawa J."/>
            <person name="Obokata J."/>
            <person name="Shigenobu S."/>
        </authorList>
    </citation>
    <scope>NUCLEOTIDE SEQUENCE [LARGE SCALE GENOMIC DNA]</scope>
</reference>
<evidence type="ECO:0000313" key="2">
    <source>
        <dbReference type="Proteomes" id="UP000762676"/>
    </source>
</evidence>
<dbReference type="Proteomes" id="UP000762676">
    <property type="component" value="Unassembled WGS sequence"/>
</dbReference>
<proteinExistence type="predicted"/>
<gene>
    <name evidence="1" type="ORF">ElyMa_006516200</name>
</gene>
<keyword evidence="2" id="KW-1185">Reference proteome</keyword>
<sequence length="114" mass="13290">MERHGGVDREQSIKLQQEDPRKWMLEELRGEEGKLFPSRRRGASCIVDTWILDVIYAEAVPLRKIDTETVAEALVDIYSRLGVPEEPEVKTSYEYVLNLRERLDDTLKNNSQRT</sequence>
<dbReference type="EMBL" id="BMAT01013064">
    <property type="protein sequence ID" value="GFS05236.1"/>
    <property type="molecule type" value="Genomic_DNA"/>
</dbReference>